<keyword evidence="7" id="KW-1185">Reference proteome</keyword>
<dbReference type="OrthoDB" id="9807095at2"/>
<sequence>MTTTVIPGATALDRHRERNTDQAALEAIRSRIAEAGVQYLYYQAVTITGRVVGKVVPAHHLARNAERGIQLHRTAVSDLQTDRAGTLLGGGAEAAEFTALPDLDTFAVLPWDRSTGRLFCRLYEPDHRPEVGGQPLATDVRGNLLRLHADFTARTGLELRSGCEPEMTWSGPGLDARFRPGSSPAYHVDHLERYRPIYQKVISYARALGLDMIEGDYEDPGQLELNWMYDHADLTADRLIVYRQICRQVARELGVTASFMPKPATGMMGNGCHHNLSLWRGGANVLADPGVTELHLTETGRHALGGILSHAAGSMAVMGSTVNSYKRYWDSGQFAPSRINWGMDNKTCTVRLSANGRLEFKLPDAMVNPYLSHAVLLAAIEDGLTHGIDPGPAQRGSSYDGEALFDRLPLTLGEALDAFEADPVVKEALGAELVELYGAFKRDEWARFCGTVTDWEHLMYAEEAP</sequence>
<evidence type="ECO:0000313" key="7">
    <source>
        <dbReference type="Proteomes" id="UP000249340"/>
    </source>
</evidence>
<proteinExistence type="inferred from homology"/>
<evidence type="ECO:0000313" key="6">
    <source>
        <dbReference type="EMBL" id="AXI80368.1"/>
    </source>
</evidence>
<dbReference type="Pfam" id="PF00120">
    <property type="entry name" value="Gln-synt_C"/>
    <property type="match status" value="1"/>
</dbReference>
<organism evidence="6 7">
    <name type="scientific">Peterkaempfera bronchialis</name>
    <dbReference type="NCBI Taxonomy" id="2126346"/>
    <lineage>
        <taxon>Bacteria</taxon>
        <taxon>Bacillati</taxon>
        <taxon>Actinomycetota</taxon>
        <taxon>Actinomycetes</taxon>
        <taxon>Kitasatosporales</taxon>
        <taxon>Streptomycetaceae</taxon>
        <taxon>Peterkaempfera</taxon>
    </lineage>
</organism>
<feature type="domain" description="GS catalytic" evidence="5">
    <location>
        <begin position="140"/>
        <end position="465"/>
    </location>
</feature>
<name>A0A345T313_9ACTN</name>
<dbReference type="Proteomes" id="UP000249340">
    <property type="component" value="Chromosome"/>
</dbReference>
<evidence type="ECO:0000256" key="4">
    <source>
        <dbReference type="RuleBase" id="RU000384"/>
    </source>
</evidence>
<dbReference type="PROSITE" id="PS51987">
    <property type="entry name" value="GS_CATALYTIC"/>
    <property type="match status" value="1"/>
</dbReference>
<dbReference type="PANTHER" id="PTHR43785:SF14">
    <property type="entry name" value="GLUTAMINE SYNTHETASE"/>
    <property type="match status" value="1"/>
</dbReference>
<gene>
    <name evidence="6" type="ORF">C7M71_026195</name>
</gene>
<dbReference type="SUPFAM" id="SSF54368">
    <property type="entry name" value="Glutamine synthetase, N-terminal domain"/>
    <property type="match status" value="1"/>
</dbReference>
<dbReference type="SUPFAM" id="SSF55931">
    <property type="entry name" value="Glutamine synthetase/guanido kinase"/>
    <property type="match status" value="1"/>
</dbReference>
<evidence type="ECO:0000259" key="5">
    <source>
        <dbReference type="PROSITE" id="PS51987"/>
    </source>
</evidence>
<dbReference type="Gene3D" id="3.30.590.10">
    <property type="entry name" value="Glutamine synthetase/guanido kinase, catalytic domain"/>
    <property type="match status" value="1"/>
</dbReference>
<dbReference type="InterPro" id="IPR014746">
    <property type="entry name" value="Gln_synth/guanido_kin_cat_dom"/>
</dbReference>
<dbReference type="Gene3D" id="3.10.20.70">
    <property type="entry name" value="Glutamine synthetase, N-terminal domain"/>
    <property type="match status" value="1"/>
</dbReference>
<dbReference type="SMART" id="SM01230">
    <property type="entry name" value="Gln-synt_C"/>
    <property type="match status" value="1"/>
</dbReference>
<dbReference type="PANTHER" id="PTHR43785">
    <property type="entry name" value="GAMMA-GLUTAMYLPUTRESCINE SYNTHETASE"/>
    <property type="match status" value="1"/>
</dbReference>
<keyword evidence="2" id="KW-0436">Ligase</keyword>
<dbReference type="EMBL" id="CP031264">
    <property type="protein sequence ID" value="AXI80368.1"/>
    <property type="molecule type" value="Genomic_DNA"/>
</dbReference>
<evidence type="ECO:0000256" key="3">
    <source>
        <dbReference type="PROSITE-ProRule" id="PRU01331"/>
    </source>
</evidence>
<protein>
    <submittedName>
        <fullName evidence="6">Glutamine synthetase</fullName>
    </submittedName>
</protein>
<dbReference type="InterPro" id="IPR008146">
    <property type="entry name" value="Gln_synth_cat_dom"/>
</dbReference>
<evidence type="ECO:0000256" key="1">
    <source>
        <dbReference type="ARBA" id="ARBA00009897"/>
    </source>
</evidence>
<dbReference type="GO" id="GO:0006542">
    <property type="term" value="P:glutamine biosynthetic process"/>
    <property type="evidence" value="ECO:0007669"/>
    <property type="project" value="InterPro"/>
</dbReference>
<dbReference type="AlphaFoldDB" id="A0A345T313"/>
<dbReference type="RefSeq" id="WP_111493073.1">
    <property type="nucleotide sequence ID" value="NZ_CP031264.1"/>
</dbReference>
<comment type="similarity">
    <text evidence="1 3 4">Belongs to the glutamine synthetase family.</text>
</comment>
<dbReference type="KEGG" id="stri:C7M71_026195"/>
<accession>A0A345T313</accession>
<dbReference type="GO" id="GO:0004356">
    <property type="term" value="F:glutamine synthetase activity"/>
    <property type="evidence" value="ECO:0007669"/>
    <property type="project" value="InterPro"/>
</dbReference>
<dbReference type="InterPro" id="IPR036651">
    <property type="entry name" value="Gln_synt_N_sf"/>
</dbReference>
<evidence type="ECO:0000256" key="2">
    <source>
        <dbReference type="ARBA" id="ARBA00022598"/>
    </source>
</evidence>
<reference evidence="7" key="1">
    <citation type="submission" date="2018-07" db="EMBL/GenBank/DDBJ databases">
        <title>Streptacidiphilus bronchialis DSM 106435 chromosome.</title>
        <authorList>
            <person name="Batra D."/>
            <person name="Gulvik C.A."/>
        </authorList>
    </citation>
    <scope>NUCLEOTIDE SEQUENCE [LARGE SCALE GENOMIC DNA]</scope>
    <source>
        <strain evidence="7">DSM 106435</strain>
    </source>
</reference>